<name>A0ABY6XW09_9BURK</name>
<dbReference type="EMBL" id="CABVQG010000008">
    <property type="protein sequence ID" value="VWC63309.1"/>
    <property type="molecule type" value="Genomic_DNA"/>
</dbReference>
<organism evidence="1 2">
    <name type="scientific">Burkholderia aenigmatica</name>
    <dbReference type="NCBI Taxonomy" id="2015348"/>
    <lineage>
        <taxon>Bacteria</taxon>
        <taxon>Pseudomonadati</taxon>
        <taxon>Pseudomonadota</taxon>
        <taxon>Betaproteobacteria</taxon>
        <taxon>Burkholderiales</taxon>
        <taxon>Burkholderiaceae</taxon>
        <taxon>Burkholderia</taxon>
        <taxon>Burkholderia cepacia complex</taxon>
    </lineage>
</organism>
<reference evidence="1 2" key="1">
    <citation type="submission" date="2019-09" db="EMBL/GenBank/DDBJ databases">
        <authorList>
            <person name="Depoorter E."/>
        </authorList>
    </citation>
    <scope>NUCLEOTIDE SEQUENCE [LARGE SCALE GENOMIC DNA]</scope>
    <source>
        <strain evidence="1 2">R-17378</strain>
    </source>
</reference>
<keyword evidence="2" id="KW-1185">Reference proteome</keyword>
<proteinExistence type="predicted"/>
<dbReference type="Proteomes" id="UP000494120">
    <property type="component" value="Unassembled WGS sequence"/>
</dbReference>
<accession>A0ABY6XW09</accession>
<sequence>MRRSAWVGLISVLLFGITEMALAETKVDYFTIADSPGQAKPLPPLAFAFDGNRAAYYSRGVDLDLMPPAKYVGIGKYTGELSDRYRRAIDQVKQILVNHEIESVPGRNIGSVLRYSFDQNGTRYQGSLQYRSNDEINGKLSFLPELALDLLEHGKPEINLHPEFSVRSASRHLVVDVVFRNEGEQDVVIDGPAEWAPKITNPNVQYLQIRALGDAGVNFKVRMVAKYLTAASRPYASAIAVKPGQPVKVEFVVPYTELTFDPGSSAQQIHAGTYRMGGALYVNIQSPDEMKGKVFTRMDMLPAVELTER</sequence>
<protein>
    <submittedName>
        <fullName evidence="1">Uncharacterized protein</fullName>
    </submittedName>
</protein>
<evidence type="ECO:0000313" key="2">
    <source>
        <dbReference type="Proteomes" id="UP000494120"/>
    </source>
</evidence>
<evidence type="ECO:0000313" key="1">
    <source>
        <dbReference type="EMBL" id="VWC63309.1"/>
    </source>
</evidence>
<gene>
    <name evidence="1" type="ORF">BLA17378_02608</name>
</gene>
<comment type="caution">
    <text evidence="1">The sequence shown here is derived from an EMBL/GenBank/DDBJ whole genome shotgun (WGS) entry which is preliminary data.</text>
</comment>